<keyword evidence="1" id="KW-1133">Transmembrane helix</keyword>
<feature type="transmembrane region" description="Helical" evidence="1">
    <location>
        <begin position="21"/>
        <end position="47"/>
    </location>
</feature>
<reference evidence="2 3" key="1">
    <citation type="submission" date="2021-08" db="EMBL/GenBank/DDBJ databases">
        <authorList>
            <person name="Peeters C."/>
        </authorList>
    </citation>
    <scope>NUCLEOTIDE SEQUENCE [LARGE SCALE GENOMIC DNA]</scope>
    <source>
        <strain evidence="2 3">LMG 21510</strain>
    </source>
</reference>
<comment type="caution">
    <text evidence="2">The sequence shown here is derived from an EMBL/GenBank/DDBJ whole genome shotgun (WGS) entry which is preliminary data.</text>
</comment>
<keyword evidence="1" id="KW-0812">Transmembrane</keyword>
<organism evidence="2 3">
    <name type="scientific">Cupriavidus respiraculi</name>
    <dbReference type="NCBI Taxonomy" id="195930"/>
    <lineage>
        <taxon>Bacteria</taxon>
        <taxon>Pseudomonadati</taxon>
        <taxon>Pseudomonadota</taxon>
        <taxon>Betaproteobacteria</taxon>
        <taxon>Burkholderiales</taxon>
        <taxon>Burkholderiaceae</taxon>
        <taxon>Cupriavidus</taxon>
    </lineage>
</organism>
<dbReference type="Proteomes" id="UP000721236">
    <property type="component" value="Unassembled WGS sequence"/>
</dbReference>
<accession>A0ABN7Z1P4</accession>
<dbReference type="Pfam" id="PF07963">
    <property type="entry name" value="N_methyl"/>
    <property type="match status" value="1"/>
</dbReference>
<evidence type="ECO:0000313" key="3">
    <source>
        <dbReference type="Proteomes" id="UP000721236"/>
    </source>
</evidence>
<sequence>MKRASPATFRQTASRRSGTGRGFTIVELMVGMVIGMLLLLIVTSIYLAQRLTYRSQSDLDEIQENARSIGQLLQREARQAGFRDVTVLNDFAGAEVVDATNDAGANSSDTLIFRYFGFSAPGAGAGAADGTIVDCAGNVVDNATAQTDTFAIGNDALNQPWLQCNGTPLFPGVESFQVLMGEDTDGDLAINRYVRRELATMANVRALLVSVVIRSTGTTHPNPANATINHFGTGYAPANVAPANDAGSVTVAPADGRLRRQFTYYIAVRNRLN</sequence>
<evidence type="ECO:0008006" key="4">
    <source>
        <dbReference type="Google" id="ProtNLM"/>
    </source>
</evidence>
<dbReference type="InterPro" id="IPR032092">
    <property type="entry name" value="PilW"/>
</dbReference>
<evidence type="ECO:0000256" key="1">
    <source>
        <dbReference type="SAM" id="Phobius"/>
    </source>
</evidence>
<proteinExistence type="predicted"/>
<evidence type="ECO:0000313" key="2">
    <source>
        <dbReference type="EMBL" id="CAG9177974.1"/>
    </source>
</evidence>
<dbReference type="EMBL" id="CAJZAH010000003">
    <property type="protein sequence ID" value="CAG9177974.1"/>
    <property type="molecule type" value="Genomic_DNA"/>
</dbReference>
<keyword evidence="3" id="KW-1185">Reference proteome</keyword>
<keyword evidence="1" id="KW-0472">Membrane</keyword>
<protein>
    <recommendedName>
        <fullName evidence="4">Prepilin-type N-terminal cleavage/methylation domain-containing protein</fullName>
    </recommendedName>
</protein>
<dbReference type="RefSeq" id="WP_224042970.1">
    <property type="nucleotide sequence ID" value="NZ_CAJZAH010000003.1"/>
</dbReference>
<name>A0ABN7Z1P4_9BURK</name>
<gene>
    <name evidence="2" type="ORF">LMG21510_03449</name>
</gene>
<dbReference type="Pfam" id="PF16074">
    <property type="entry name" value="PilW"/>
    <property type="match status" value="1"/>
</dbReference>
<dbReference type="InterPro" id="IPR012902">
    <property type="entry name" value="N_methyl_site"/>
</dbReference>